<gene>
    <name evidence="7" type="ORF">FACI_IFERC00001G1422</name>
</gene>
<dbReference type="RefSeq" id="WP_009887457.1">
    <property type="nucleotide sequence ID" value="NC_021592.1"/>
</dbReference>
<evidence type="ECO:0000256" key="5">
    <source>
        <dbReference type="SAM" id="MobiDB-lite"/>
    </source>
</evidence>
<dbReference type="InterPro" id="IPR015330">
    <property type="entry name" value="DNA_primase/pol_bifunc_N"/>
</dbReference>
<protein>
    <submittedName>
        <fullName evidence="7">Virulence-associated protein E</fullName>
    </submittedName>
</protein>
<reference evidence="7 8" key="1">
    <citation type="journal article" date="2007" name="Proc. Natl. Acad. Sci. U.S.A.">
        <title>Genome dynamics in a natural archaeal population.</title>
        <authorList>
            <person name="Allen E.E."/>
            <person name="Tyson G.W."/>
            <person name="Whitaker R.J."/>
            <person name="Detter J.C."/>
            <person name="Richardson P.M."/>
            <person name="Banfield J.F."/>
        </authorList>
    </citation>
    <scope>NUCLEOTIDE SEQUENCE [LARGE SCALE GENOMIC DNA]</scope>
    <source>
        <strain evidence="8">fer1</strain>
    </source>
</reference>
<dbReference type="Pfam" id="PF03288">
    <property type="entry name" value="Pox_D5"/>
    <property type="match status" value="1"/>
</dbReference>
<dbReference type="Gene3D" id="3.40.50.300">
    <property type="entry name" value="P-loop containing nucleotide triphosphate hydrolases"/>
    <property type="match status" value="1"/>
</dbReference>
<dbReference type="SMART" id="SM00943">
    <property type="entry name" value="Prim-Pol"/>
    <property type="match status" value="1"/>
</dbReference>
<dbReference type="Pfam" id="PF09250">
    <property type="entry name" value="Prim-Pol"/>
    <property type="match status" value="1"/>
</dbReference>
<dbReference type="PANTHER" id="PTHR35372">
    <property type="entry name" value="ATP BINDING PROTEIN-RELATED"/>
    <property type="match status" value="1"/>
</dbReference>
<evidence type="ECO:0000256" key="3">
    <source>
        <dbReference type="ARBA" id="ARBA00022806"/>
    </source>
</evidence>
<dbReference type="InterPro" id="IPR051620">
    <property type="entry name" value="ORF904-like_C"/>
</dbReference>
<dbReference type="SUPFAM" id="SSF52540">
    <property type="entry name" value="P-loop containing nucleoside triphosphate hydrolases"/>
    <property type="match status" value="1"/>
</dbReference>
<dbReference type="InterPro" id="IPR027417">
    <property type="entry name" value="P-loop_NTPase"/>
</dbReference>
<evidence type="ECO:0000256" key="2">
    <source>
        <dbReference type="ARBA" id="ARBA00022801"/>
    </source>
</evidence>
<organism evidence="7 8">
    <name type="scientific">Ferroplasma acidarmanus Fer1</name>
    <dbReference type="NCBI Taxonomy" id="333146"/>
    <lineage>
        <taxon>Archaea</taxon>
        <taxon>Methanobacteriati</taxon>
        <taxon>Thermoplasmatota</taxon>
        <taxon>Thermoplasmata</taxon>
        <taxon>Thermoplasmatales</taxon>
        <taxon>Ferroplasmaceae</taxon>
        <taxon>Ferroplasma</taxon>
    </lineage>
</organism>
<proteinExistence type="predicted"/>
<dbReference type="Pfam" id="PF19263">
    <property type="entry name" value="DUF5906"/>
    <property type="match status" value="1"/>
</dbReference>
<dbReference type="KEGG" id="fac:FACI_IFERC01G1422"/>
<feature type="region of interest" description="Disordered" evidence="5">
    <location>
        <begin position="828"/>
        <end position="848"/>
    </location>
</feature>
<dbReference type="SUPFAM" id="SSF56747">
    <property type="entry name" value="Prim-pol domain"/>
    <property type="match status" value="1"/>
</dbReference>
<dbReference type="InterPro" id="IPR045455">
    <property type="entry name" value="NrS-1_pol-like_helicase"/>
</dbReference>
<name>S0ARI8_FERAC</name>
<evidence type="ECO:0000259" key="6">
    <source>
        <dbReference type="PROSITE" id="PS51206"/>
    </source>
</evidence>
<dbReference type="AlphaFoldDB" id="S0ARI8"/>
<dbReference type="GO" id="GO:0016787">
    <property type="term" value="F:hydrolase activity"/>
    <property type="evidence" value="ECO:0007669"/>
    <property type="project" value="UniProtKB-KW"/>
</dbReference>
<dbReference type="CDD" id="cd04859">
    <property type="entry name" value="Prim_Pol"/>
    <property type="match status" value="1"/>
</dbReference>
<keyword evidence="1" id="KW-0547">Nucleotide-binding</keyword>
<dbReference type="HOGENOM" id="CLU_303591_0_0_2"/>
<dbReference type="Proteomes" id="UP000014660">
    <property type="component" value="Chromosome"/>
</dbReference>
<dbReference type="GO" id="GO:0005524">
    <property type="term" value="F:ATP binding"/>
    <property type="evidence" value="ECO:0007669"/>
    <property type="project" value="UniProtKB-KW"/>
</dbReference>
<evidence type="ECO:0000256" key="1">
    <source>
        <dbReference type="ARBA" id="ARBA00022741"/>
    </source>
</evidence>
<dbReference type="PANTHER" id="PTHR35372:SF2">
    <property type="entry name" value="SF3 HELICASE DOMAIN-CONTAINING PROTEIN"/>
    <property type="match status" value="1"/>
</dbReference>
<dbReference type="InterPro" id="IPR004968">
    <property type="entry name" value="DNA_primase/NTPase_C"/>
</dbReference>
<dbReference type="GeneID" id="16025602"/>
<dbReference type="InterPro" id="IPR014818">
    <property type="entry name" value="Phage/plasmid_primase_P4_C"/>
</dbReference>
<keyword evidence="3" id="KW-0347">Helicase</keyword>
<evidence type="ECO:0000313" key="8">
    <source>
        <dbReference type="Proteomes" id="UP000014660"/>
    </source>
</evidence>
<dbReference type="GO" id="GO:0004386">
    <property type="term" value="F:helicase activity"/>
    <property type="evidence" value="ECO:0007669"/>
    <property type="project" value="UniProtKB-KW"/>
</dbReference>
<evidence type="ECO:0000256" key="4">
    <source>
        <dbReference type="ARBA" id="ARBA00022840"/>
    </source>
</evidence>
<dbReference type="PROSITE" id="PS51206">
    <property type="entry name" value="SF3_HELICASE_1"/>
    <property type="match status" value="1"/>
</dbReference>
<accession>S0ARI8</accession>
<dbReference type="EMBL" id="CP004145">
    <property type="protein sequence ID" value="AGO61402.1"/>
    <property type="molecule type" value="Genomic_DNA"/>
</dbReference>
<keyword evidence="8" id="KW-1185">Reference proteome</keyword>
<feature type="domain" description="SF3 helicase" evidence="6">
    <location>
        <begin position="538"/>
        <end position="698"/>
    </location>
</feature>
<dbReference type="Pfam" id="PF08706">
    <property type="entry name" value="D5_N"/>
    <property type="match status" value="1"/>
</dbReference>
<keyword evidence="2" id="KW-0378">Hydrolase</keyword>
<dbReference type="InterPro" id="IPR014015">
    <property type="entry name" value="Helicase_SF3_DNA-vir"/>
</dbReference>
<evidence type="ECO:0000313" key="7">
    <source>
        <dbReference type="EMBL" id="AGO61402.1"/>
    </source>
</evidence>
<keyword evidence="4" id="KW-0067">ATP-binding</keyword>
<sequence>MINEKYDAEIIAAAKKYTKAGLPIFPTKPGSKEPDTVHGFKDATNDFNKFMQMHRPGDGIAMPTGASTYIIIDPDVAKDENKKPIKKDGKVIRIGLDNLCKQFNLLGLEDSKLQTLVTETQSGGDHFWFRNPKGKPPLKKMQGNENNGIDKVDIQAEGAYVVLPPTEGKFGKYKFITDVPFDEIPEMPLEFYNFFAGTEKKSENDADLIEYGGEYHPSNFKFDNEKTPLLISTIADITKRSNTGIGAEMTMYITGTLAFHNFEEPHALAVLKKVANINGYEKTDWIPIVKDTYKKFGTKDKNGNQHKIRGLPWLKKLLAEHKEFWNNYDEIIKNLEILFPENLYDIAERMLNLARVGPAKVVSIILETEHVVTKSDNTTDLEEIYLYHDGFYARGEEELKIESARIYTDAWNKALELANKLAPKTDELSPDTTKAIFEIRESMKKVIERGPTRSQINETLAQLRLATYTNPDKFNPDSHIPFLNGYLNTKTWKLEPHNPDLIYLWRIEANLNADKLDVVRLQDSPKFSKFINETFEDRDIPLILQYFGYTMYPDFPRQMVLFMTGRERVGKGSLVRILKKMNPYGYGSISFEKLIMNDNRFAFQGIEGKNLLVDTEIMRYHRRGQTIDYRNINKLFGGDVIDLEKKGVTPTDYISKAKGIFLGNLPLPKVTDEPFLARVILVKTKDHKIEQGERIANIEDVILSEERDTIATLLVHHLMELSANNWNFTNEMTTDETVELWNLLSDIVEFYTDDEIDDVPEMEIPVNTVYDSFKRWSKAKGIPLMAQQTFTKYFGKNYIKKRIRGENKERIYVFTGCSFHKGNGEIENNIKDTDSGPDDGNISTPSLKPEYKIENLPEGPVKQEFIERHEDLQNEKLKSHEKHLNSTESQEKVLNNNTHNECKNTEKVEKILFYKTKKEYNNTVMDAFKRGDYFYYKISTLEINDGSKEWISWVTTADSILEATFTALKNAKGSQVMPRE</sequence>